<dbReference type="Proteomes" id="UP000612456">
    <property type="component" value="Unassembled WGS sequence"/>
</dbReference>
<feature type="region of interest" description="Disordered" evidence="1">
    <location>
        <begin position="21"/>
        <end position="40"/>
    </location>
</feature>
<reference evidence="2" key="1">
    <citation type="journal article" date="2014" name="Int. J. Syst. Evol. Microbiol.">
        <title>Complete genome sequence of Corynebacterium casei LMG S-19264T (=DSM 44701T), isolated from a smear-ripened cheese.</title>
        <authorList>
            <consortium name="US DOE Joint Genome Institute (JGI-PGF)"/>
            <person name="Walter F."/>
            <person name="Albersmeier A."/>
            <person name="Kalinowski J."/>
            <person name="Ruckert C."/>
        </authorList>
    </citation>
    <scope>NUCLEOTIDE SEQUENCE</scope>
    <source>
        <strain evidence="2">CGMCC 1.15178</strain>
    </source>
</reference>
<accession>A0A917DW91</accession>
<keyword evidence="3" id="KW-1185">Reference proteome</keyword>
<protein>
    <submittedName>
        <fullName evidence="2">Uncharacterized protein</fullName>
    </submittedName>
</protein>
<evidence type="ECO:0000313" key="3">
    <source>
        <dbReference type="Proteomes" id="UP000612456"/>
    </source>
</evidence>
<gene>
    <name evidence="2" type="ORF">GCM10010911_39350</name>
</gene>
<evidence type="ECO:0000313" key="2">
    <source>
        <dbReference type="EMBL" id="GGD77462.1"/>
    </source>
</evidence>
<reference evidence="2" key="2">
    <citation type="submission" date="2020-09" db="EMBL/GenBank/DDBJ databases">
        <authorList>
            <person name="Sun Q."/>
            <person name="Zhou Y."/>
        </authorList>
    </citation>
    <scope>NUCLEOTIDE SEQUENCE</scope>
    <source>
        <strain evidence="2">CGMCC 1.15178</strain>
    </source>
</reference>
<dbReference type="AlphaFoldDB" id="A0A917DW91"/>
<dbReference type="EMBL" id="BMHP01000003">
    <property type="protein sequence ID" value="GGD77462.1"/>
    <property type="molecule type" value="Genomic_DNA"/>
</dbReference>
<sequence length="68" mass="7405">MRPLAALSVAAMHSCIINVMPSGGKKNQPNKQKNKASLPREGPAAGWLCYLTVEKPWTLVLFLPSDLD</sequence>
<name>A0A917DW91_9BACL</name>
<evidence type="ECO:0000256" key="1">
    <source>
        <dbReference type="SAM" id="MobiDB-lite"/>
    </source>
</evidence>
<proteinExistence type="predicted"/>
<organism evidence="2 3">
    <name type="scientific">Paenibacillus nasutitermitis</name>
    <dbReference type="NCBI Taxonomy" id="1652958"/>
    <lineage>
        <taxon>Bacteria</taxon>
        <taxon>Bacillati</taxon>
        <taxon>Bacillota</taxon>
        <taxon>Bacilli</taxon>
        <taxon>Bacillales</taxon>
        <taxon>Paenibacillaceae</taxon>
        <taxon>Paenibacillus</taxon>
    </lineage>
</organism>
<comment type="caution">
    <text evidence="2">The sequence shown here is derived from an EMBL/GenBank/DDBJ whole genome shotgun (WGS) entry which is preliminary data.</text>
</comment>